<evidence type="ECO:0000256" key="3">
    <source>
        <dbReference type="ARBA" id="ARBA00023002"/>
    </source>
</evidence>
<name>A0A6A5TL22_9PLEO</name>
<dbReference type="GO" id="GO:0006654">
    <property type="term" value="P:phosphatidic acid biosynthetic process"/>
    <property type="evidence" value="ECO:0007669"/>
    <property type="project" value="TreeGrafter"/>
</dbReference>
<dbReference type="GO" id="GO:0019433">
    <property type="term" value="P:triglyceride catabolic process"/>
    <property type="evidence" value="ECO:0007669"/>
    <property type="project" value="TreeGrafter"/>
</dbReference>
<keyword evidence="6" id="KW-1185">Reference proteome</keyword>
<keyword evidence="2" id="KW-0521">NADP</keyword>
<comment type="similarity">
    <text evidence="1 4">Belongs to the short-chain dehydrogenases/reductases (SDR) family.</text>
</comment>
<dbReference type="OrthoDB" id="2102561at2759"/>
<gene>
    <name evidence="5" type="ORF">CC80DRAFT_497323</name>
</gene>
<reference evidence="5" key="1">
    <citation type="journal article" date="2020" name="Stud. Mycol.">
        <title>101 Dothideomycetes genomes: a test case for predicting lifestyles and emergence of pathogens.</title>
        <authorList>
            <person name="Haridas S."/>
            <person name="Albert R."/>
            <person name="Binder M."/>
            <person name="Bloem J."/>
            <person name="Labutti K."/>
            <person name="Salamov A."/>
            <person name="Andreopoulos B."/>
            <person name="Baker S."/>
            <person name="Barry K."/>
            <person name="Bills G."/>
            <person name="Bluhm B."/>
            <person name="Cannon C."/>
            <person name="Castanera R."/>
            <person name="Culley D."/>
            <person name="Daum C."/>
            <person name="Ezra D."/>
            <person name="Gonzalez J."/>
            <person name="Henrissat B."/>
            <person name="Kuo A."/>
            <person name="Liang C."/>
            <person name="Lipzen A."/>
            <person name="Lutzoni F."/>
            <person name="Magnuson J."/>
            <person name="Mondo S."/>
            <person name="Nolan M."/>
            <person name="Ohm R."/>
            <person name="Pangilinan J."/>
            <person name="Park H.-J."/>
            <person name="Ramirez L."/>
            <person name="Alfaro M."/>
            <person name="Sun H."/>
            <person name="Tritt A."/>
            <person name="Yoshinaga Y."/>
            <person name="Zwiers L.-H."/>
            <person name="Turgeon B."/>
            <person name="Goodwin S."/>
            <person name="Spatafora J."/>
            <person name="Crous P."/>
            <person name="Grigoriev I."/>
        </authorList>
    </citation>
    <scope>NUCLEOTIDE SEQUENCE</scope>
    <source>
        <strain evidence="5">CBS 675.92</strain>
    </source>
</reference>
<dbReference type="InterPro" id="IPR020904">
    <property type="entry name" value="Sc_DH/Rdtase_CS"/>
</dbReference>
<dbReference type="Pfam" id="PF00106">
    <property type="entry name" value="adh_short"/>
    <property type="match status" value="1"/>
</dbReference>
<sequence>MKTALVTGCSPGGIGHALALELKQRGLRVFASGRTLEKISDLKESGIECVALTVDDPVSVASVHEEIVRLLEGKGLDFLFNNAGMAVFRPATESDLDVCKTMFGSNVFGVIDICQTFLPELLAAKGTIVNIGSVAGHLPLPFMSNYAASKAALYAYSECMRVELAPLGVKVTYIMTGNVKTNTVSSKYHLKENSLWYPIKDNYEKEQEKTATTGTDPAKFAIQLADRILINRKDIVWVGQGATLCRIVGALESYLPFRLWPFAFSRGYGMDRITIHRK</sequence>
<evidence type="ECO:0000313" key="5">
    <source>
        <dbReference type="EMBL" id="KAF1949667.1"/>
    </source>
</evidence>
<dbReference type="Gene3D" id="3.40.50.720">
    <property type="entry name" value="NAD(P)-binding Rossmann-like Domain"/>
    <property type="match status" value="1"/>
</dbReference>
<dbReference type="PROSITE" id="PS00061">
    <property type="entry name" value="ADH_SHORT"/>
    <property type="match status" value="1"/>
</dbReference>
<proteinExistence type="inferred from homology"/>
<dbReference type="AlphaFoldDB" id="A0A6A5TL22"/>
<evidence type="ECO:0000313" key="6">
    <source>
        <dbReference type="Proteomes" id="UP000800035"/>
    </source>
</evidence>
<dbReference type="PRINTS" id="PR00081">
    <property type="entry name" value="GDHRDH"/>
</dbReference>
<evidence type="ECO:0000256" key="2">
    <source>
        <dbReference type="ARBA" id="ARBA00022857"/>
    </source>
</evidence>
<evidence type="ECO:0000256" key="1">
    <source>
        <dbReference type="ARBA" id="ARBA00006484"/>
    </source>
</evidence>
<dbReference type="SUPFAM" id="SSF51735">
    <property type="entry name" value="NAD(P)-binding Rossmann-fold domains"/>
    <property type="match status" value="1"/>
</dbReference>
<keyword evidence="3" id="KW-0560">Oxidoreductase</keyword>
<organism evidence="5 6">
    <name type="scientific">Byssothecium circinans</name>
    <dbReference type="NCBI Taxonomy" id="147558"/>
    <lineage>
        <taxon>Eukaryota</taxon>
        <taxon>Fungi</taxon>
        <taxon>Dikarya</taxon>
        <taxon>Ascomycota</taxon>
        <taxon>Pezizomycotina</taxon>
        <taxon>Dothideomycetes</taxon>
        <taxon>Pleosporomycetidae</taxon>
        <taxon>Pleosporales</taxon>
        <taxon>Massarineae</taxon>
        <taxon>Massarinaceae</taxon>
        <taxon>Byssothecium</taxon>
    </lineage>
</organism>
<dbReference type="GO" id="GO:0004806">
    <property type="term" value="F:triacylglycerol lipase activity"/>
    <property type="evidence" value="ECO:0007669"/>
    <property type="project" value="TreeGrafter"/>
</dbReference>
<dbReference type="Proteomes" id="UP000800035">
    <property type="component" value="Unassembled WGS sequence"/>
</dbReference>
<dbReference type="GO" id="GO:0005811">
    <property type="term" value="C:lipid droplet"/>
    <property type="evidence" value="ECO:0007669"/>
    <property type="project" value="TreeGrafter"/>
</dbReference>
<dbReference type="GO" id="GO:0000140">
    <property type="term" value="F:acylglycerone-phosphate reductase (NADP+) activity"/>
    <property type="evidence" value="ECO:0007669"/>
    <property type="project" value="TreeGrafter"/>
</dbReference>
<dbReference type="PANTHER" id="PTHR44169:SF6">
    <property type="entry name" value="NADPH-DEPENDENT 1-ACYLDIHYDROXYACETONE PHOSPHATE REDUCTASE"/>
    <property type="match status" value="1"/>
</dbReference>
<dbReference type="EMBL" id="ML977034">
    <property type="protein sequence ID" value="KAF1949667.1"/>
    <property type="molecule type" value="Genomic_DNA"/>
</dbReference>
<dbReference type="InterPro" id="IPR002347">
    <property type="entry name" value="SDR_fam"/>
</dbReference>
<accession>A0A6A5TL22</accession>
<dbReference type="InterPro" id="IPR036291">
    <property type="entry name" value="NAD(P)-bd_dom_sf"/>
</dbReference>
<evidence type="ECO:0000256" key="4">
    <source>
        <dbReference type="RuleBase" id="RU000363"/>
    </source>
</evidence>
<dbReference type="PRINTS" id="PR00080">
    <property type="entry name" value="SDRFAMILY"/>
</dbReference>
<dbReference type="GO" id="GO:0005783">
    <property type="term" value="C:endoplasmic reticulum"/>
    <property type="evidence" value="ECO:0007669"/>
    <property type="project" value="TreeGrafter"/>
</dbReference>
<dbReference type="PANTHER" id="PTHR44169">
    <property type="entry name" value="NADPH-DEPENDENT 1-ACYLDIHYDROXYACETONE PHOSPHATE REDUCTASE"/>
    <property type="match status" value="1"/>
</dbReference>
<protein>
    <submittedName>
        <fullName evidence="5">Short chain dehydrogenase/reductase</fullName>
    </submittedName>
</protein>